<dbReference type="PANTHER" id="PTHR43584:SF8">
    <property type="entry name" value="N-ACETYLMURAMATE ALPHA-1-PHOSPHATE URIDYLYLTRANSFERASE"/>
    <property type="match status" value="1"/>
</dbReference>
<evidence type="ECO:0000256" key="2">
    <source>
        <dbReference type="ARBA" id="ARBA00022695"/>
    </source>
</evidence>
<dbReference type="Pfam" id="PF00483">
    <property type="entry name" value="NTP_transferase"/>
    <property type="match status" value="1"/>
</dbReference>
<dbReference type="SUPFAM" id="SSF53448">
    <property type="entry name" value="Nucleotide-diphospho-sugar transferases"/>
    <property type="match status" value="1"/>
</dbReference>
<dbReference type="Gene3D" id="3.90.550.10">
    <property type="entry name" value="Spore Coat Polysaccharide Biosynthesis Protein SpsA, Chain A"/>
    <property type="match status" value="1"/>
</dbReference>
<organism evidence="4">
    <name type="scientific">hydrothermal vent metagenome</name>
    <dbReference type="NCBI Taxonomy" id="652676"/>
    <lineage>
        <taxon>unclassified sequences</taxon>
        <taxon>metagenomes</taxon>
        <taxon>ecological metagenomes</taxon>
    </lineage>
</organism>
<proteinExistence type="predicted"/>
<gene>
    <name evidence="4" type="ORF">MGWOODY_Hyp1919</name>
</gene>
<sequence>MSSNIPHTAMVLAAGLGTRMRPLTDTCPKPLIEVGGKRLMDRMIDPLIEAGVQRIVVNVHWLADQVEDHVSGIKGVDLIVSDERGEVLETGGALVKAAPMLGDDPVFVVNTDAFWGKGDPRPFLDLASAFDPAQMDEILLLADTQRSLGYGGAGDFLRAEDGSLKRRGENPSAPWAYAGVRILKPQAFSGLAVERFSVAWRIWGPLVESGRLHGLPLDDFWLHVGDPDALKDAEMWLRCHGA</sequence>
<dbReference type="CDD" id="cd06422">
    <property type="entry name" value="NTP_transferase_like_1"/>
    <property type="match status" value="1"/>
</dbReference>
<dbReference type="AlphaFoldDB" id="A0A160U5B8"/>
<dbReference type="GO" id="GO:0016779">
    <property type="term" value="F:nucleotidyltransferase activity"/>
    <property type="evidence" value="ECO:0007669"/>
    <property type="project" value="UniProtKB-KW"/>
</dbReference>
<keyword evidence="2" id="KW-0548">Nucleotidyltransferase</keyword>
<evidence type="ECO:0000259" key="3">
    <source>
        <dbReference type="Pfam" id="PF00483"/>
    </source>
</evidence>
<feature type="domain" description="Nucleotidyl transferase" evidence="3">
    <location>
        <begin position="9"/>
        <end position="234"/>
    </location>
</feature>
<accession>A0A160U5B8</accession>
<evidence type="ECO:0000256" key="1">
    <source>
        <dbReference type="ARBA" id="ARBA00022679"/>
    </source>
</evidence>
<name>A0A160U5B8_9ZZZZ</name>
<dbReference type="PANTHER" id="PTHR43584">
    <property type="entry name" value="NUCLEOTIDYL TRANSFERASE"/>
    <property type="match status" value="1"/>
</dbReference>
<evidence type="ECO:0000313" key="4">
    <source>
        <dbReference type="EMBL" id="CUS57839.1"/>
    </source>
</evidence>
<protein>
    <submittedName>
        <fullName evidence="4">Nucleotidyl transferase possibly involved in threonylcarbamoyladenosine formation</fullName>
    </submittedName>
</protein>
<dbReference type="InterPro" id="IPR029044">
    <property type="entry name" value="Nucleotide-diphossugar_trans"/>
</dbReference>
<reference evidence="4" key="1">
    <citation type="submission" date="2015-10" db="EMBL/GenBank/DDBJ databases">
        <authorList>
            <person name="Gilbert D.G."/>
        </authorList>
    </citation>
    <scope>NUCLEOTIDE SEQUENCE</scope>
</reference>
<keyword evidence="1 4" id="KW-0808">Transferase</keyword>
<dbReference type="EMBL" id="CZQD01000048">
    <property type="protein sequence ID" value="CUS57839.1"/>
    <property type="molecule type" value="Genomic_DNA"/>
</dbReference>
<dbReference type="InterPro" id="IPR005835">
    <property type="entry name" value="NTP_transferase_dom"/>
</dbReference>
<dbReference type="InterPro" id="IPR050065">
    <property type="entry name" value="GlmU-like"/>
</dbReference>